<keyword evidence="2" id="KW-1003">Cell membrane</keyword>
<evidence type="ECO:0000256" key="1">
    <source>
        <dbReference type="ARBA" id="ARBA00004651"/>
    </source>
</evidence>
<evidence type="ECO:0000313" key="7">
    <source>
        <dbReference type="EMBL" id="KAB4169688.1"/>
    </source>
</evidence>
<dbReference type="Proteomes" id="UP000284022">
    <property type="component" value="Unassembled WGS sequence"/>
</dbReference>
<dbReference type="GO" id="GO:0005886">
    <property type="term" value="C:plasma membrane"/>
    <property type="evidence" value="ECO:0007669"/>
    <property type="project" value="UniProtKB-SubCell"/>
</dbReference>
<reference evidence="7 14" key="2">
    <citation type="journal article" date="2019" name="Nat. Med.">
        <title>A library of human gut bacterial isolates paired with longitudinal multiomics data enables mechanistic microbiome research.</title>
        <authorList>
            <person name="Poyet M."/>
            <person name="Groussin M."/>
            <person name="Gibbons S.M."/>
            <person name="Avila-Pacheco J."/>
            <person name="Jiang X."/>
            <person name="Kearney S.M."/>
            <person name="Perrotta A.R."/>
            <person name="Berdy B."/>
            <person name="Zhao S."/>
            <person name="Lieberman T.D."/>
            <person name="Swanson P.K."/>
            <person name="Smith M."/>
            <person name="Roesemann S."/>
            <person name="Alexander J.E."/>
            <person name="Rich S.A."/>
            <person name="Livny J."/>
            <person name="Vlamakis H."/>
            <person name="Clish C."/>
            <person name="Bullock K."/>
            <person name="Deik A."/>
            <person name="Scott J."/>
            <person name="Pierce K.A."/>
            <person name="Xavier R.J."/>
            <person name="Alm E.J."/>
        </authorList>
    </citation>
    <scope>NUCLEOTIDE SEQUENCE [LARGE SCALE GENOMIC DNA]</scope>
    <source>
        <strain evidence="7 14">BIOML-A27</strain>
    </source>
</reference>
<sequence>MAGASFMRALMKQSSWYFICNALNNGLAIILLPFLSRYLSTEEYGIVQLSTGIGLFLPMLFCGGIDKAIYRFYHEFNDKKKSELVSTIFWFVVTSGFIILSLFVLSSGLCFERFLHIPAYPYSYLFAYPYLFLQIATIGLSVCQQTFNLKTMTIIEVVGTSINLFCSILFVLYVFDDGAFARLLAISLSYVFKAAAYILLLLKFRLLKLRISFRLIKSSVSYSLPLLPNSIALWLIRTFDRVLVSYFCGPAICGEYSVGVQISFVVYFIQDSVMQALGPLQIQSFIDDKIAALKRLFSLSHMLWLMMGFMTFLYCTVVPELMNIFLDHKFVPNYLTVIFLTCVYIFQAQYRLFSDVLSFHKVTKWFMYAAVVQAAIGLLLNFILIPSIGYVAAGISNCVSVITYTLIIIFASKRYEEIDVNWKFYLSHLSFWVISFGVSYFFIDNILIKYSYLSIFIIIYLRSLYNEIKNRHIVIHLFK</sequence>
<dbReference type="AlphaFoldDB" id="A0A412SNY1"/>
<feature type="transmembrane region" description="Helical" evidence="6">
    <location>
        <begin position="16"/>
        <end position="39"/>
    </location>
</feature>
<keyword evidence="5 6" id="KW-0472">Membrane</keyword>
<evidence type="ECO:0000313" key="9">
    <source>
        <dbReference type="EMBL" id="RGV39560.1"/>
    </source>
</evidence>
<dbReference type="EMBL" id="QRXV01000010">
    <property type="protein sequence ID" value="RGU39331.1"/>
    <property type="molecule type" value="Genomic_DNA"/>
</dbReference>
<dbReference type="Proteomes" id="UP000285343">
    <property type="component" value="Unassembled WGS sequence"/>
</dbReference>
<feature type="transmembrane region" description="Helical" evidence="6">
    <location>
        <begin position="125"/>
        <end position="142"/>
    </location>
</feature>
<organism evidence="8 11">
    <name type="scientific">Bacteroides uniformis</name>
    <dbReference type="NCBI Taxonomy" id="820"/>
    <lineage>
        <taxon>Bacteria</taxon>
        <taxon>Pseudomonadati</taxon>
        <taxon>Bacteroidota</taxon>
        <taxon>Bacteroidia</taxon>
        <taxon>Bacteroidales</taxon>
        <taxon>Bacteroidaceae</taxon>
        <taxon>Bacteroides</taxon>
    </lineage>
</organism>
<dbReference type="InterPro" id="IPR050833">
    <property type="entry name" value="Poly_Biosynth_Transport"/>
</dbReference>
<evidence type="ECO:0000313" key="11">
    <source>
        <dbReference type="Proteomes" id="UP000284022"/>
    </source>
</evidence>
<feature type="transmembrane region" description="Helical" evidence="6">
    <location>
        <begin position="242"/>
        <end position="269"/>
    </location>
</feature>
<evidence type="ECO:0000256" key="3">
    <source>
        <dbReference type="ARBA" id="ARBA00022692"/>
    </source>
</evidence>
<evidence type="ECO:0000313" key="14">
    <source>
        <dbReference type="Proteomes" id="UP000433928"/>
    </source>
</evidence>
<gene>
    <name evidence="10" type="ORF">DW729_02365</name>
    <name evidence="9" type="ORF">DWW14_16065</name>
    <name evidence="8" type="ORF">DWW83_11420</name>
    <name evidence="7" type="ORF">GAQ59_10935</name>
</gene>
<evidence type="ECO:0000313" key="13">
    <source>
        <dbReference type="Proteomes" id="UP000285343"/>
    </source>
</evidence>
<accession>A0A412SNY1</accession>
<dbReference type="Proteomes" id="UP000284640">
    <property type="component" value="Unassembled WGS sequence"/>
</dbReference>
<name>A0A412SNY1_BACUN</name>
<feature type="transmembrane region" description="Helical" evidence="6">
    <location>
        <begin position="303"/>
        <end position="322"/>
    </location>
</feature>
<protein>
    <submittedName>
        <fullName evidence="7">Oligosaccharide flippase family protein</fullName>
    </submittedName>
</protein>
<dbReference type="RefSeq" id="WP_005828209.1">
    <property type="nucleotide sequence ID" value="NZ_CAXSKL010000001.1"/>
</dbReference>
<keyword evidence="4 6" id="KW-1133">Transmembrane helix</keyword>
<feature type="transmembrane region" description="Helical" evidence="6">
    <location>
        <begin position="84"/>
        <end position="105"/>
    </location>
</feature>
<feature type="transmembrane region" description="Helical" evidence="6">
    <location>
        <begin position="154"/>
        <end position="175"/>
    </location>
</feature>
<dbReference type="EMBL" id="WCUG01000008">
    <property type="protein sequence ID" value="KAB4169688.1"/>
    <property type="molecule type" value="Genomic_DNA"/>
</dbReference>
<feature type="transmembrane region" description="Helical" evidence="6">
    <location>
        <begin position="181"/>
        <end position="202"/>
    </location>
</feature>
<evidence type="ECO:0000256" key="2">
    <source>
        <dbReference type="ARBA" id="ARBA00022475"/>
    </source>
</evidence>
<dbReference type="Pfam" id="PF01943">
    <property type="entry name" value="Polysacc_synt"/>
    <property type="match status" value="1"/>
</dbReference>
<evidence type="ECO:0000313" key="8">
    <source>
        <dbReference type="EMBL" id="RGU39331.1"/>
    </source>
</evidence>
<dbReference type="InterPro" id="IPR002797">
    <property type="entry name" value="Polysacc_synth"/>
</dbReference>
<dbReference type="PANTHER" id="PTHR30250">
    <property type="entry name" value="PST FAMILY PREDICTED COLANIC ACID TRANSPORTER"/>
    <property type="match status" value="1"/>
</dbReference>
<feature type="transmembrane region" description="Helical" evidence="6">
    <location>
        <begin position="365"/>
        <end position="384"/>
    </location>
</feature>
<reference evidence="11 12" key="1">
    <citation type="submission" date="2018-08" db="EMBL/GenBank/DDBJ databases">
        <title>A genome reference for cultivated species of the human gut microbiota.</title>
        <authorList>
            <person name="Zou Y."/>
            <person name="Xue W."/>
            <person name="Luo G."/>
        </authorList>
    </citation>
    <scope>NUCLEOTIDE SEQUENCE [LARGE SCALE GENOMIC DNA]</scope>
    <source>
        <strain evidence="9 13">AF14-42</strain>
        <strain evidence="8 11">AF17-20</strain>
        <strain evidence="10 12">AM27-46</strain>
    </source>
</reference>
<feature type="transmembrane region" description="Helical" evidence="6">
    <location>
        <begin position="334"/>
        <end position="353"/>
    </location>
</feature>
<evidence type="ECO:0000256" key="5">
    <source>
        <dbReference type="ARBA" id="ARBA00023136"/>
    </source>
</evidence>
<dbReference type="PANTHER" id="PTHR30250:SF11">
    <property type="entry name" value="O-ANTIGEN TRANSPORTER-RELATED"/>
    <property type="match status" value="1"/>
</dbReference>
<keyword evidence="3 6" id="KW-0812">Transmembrane</keyword>
<evidence type="ECO:0000313" key="12">
    <source>
        <dbReference type="Proteomes" id="UP000284640"/>
    </source>
</evidence>
<feature type="transmembrane region" description="Helical" evidence="6">
    <location>
        <begin position="45"/>
        <end position="63"/>
    </location>
</feature>
<dbReference type="EMBL" id="QSKL01000001">
    <property type="protein sequence ID" value="RHE62195.1"/>
    <property type="molecule type" value="Genomic_DNA"/>
</dbReference>
<comment type="subcellular location">
    <subcellularLocation>
        <location evidence="1">Cell membrane</location>
        <topology evidence="1">Multi-pass membrane protein</topology>
    </subcellularLocation>
</comment>
<feature type="transmembrane region" description="Helical" evidence="6">
    <location>
        <begin position="390"/>
        <end position="412"/>
    </location>
</feature>
<evidence type="ECO:0000256" key="6">
    <source>
        <dbReference type="SAM" id="Phobius"/>
    </source>
</evidence>
<comment type="caution">
    <text evidence="8">The sequence shown here is derived from an EMBL/GenBank/DDBJ whole genome shotgun (WGS) entry which is preliminary data.</text>
</comment>
<dbReference type="Proteomes" id="UP000433928">
    <property type="component" value="Unassembled WGS sequence"/>
</dbReference>
<dbReference type="EMBL" id="QRZC01000024">
    <property type="protein sequence ID" value="RGV39560.1"/>
    <property type="molecule type" value="Genomic_DNA"/>
</dbReference>
<evidence type="ECO:0000313" key="10">
    <source>
        <dbReference type="EMBL" id="RHE62195.1"/>
    </source>
</evidence>
<evidence type="ECO:0000256" key="4">
    <source>
        <dbReference type="ARBA" id="ARBA00022989"/>
    </source>
</evidence>
<feature type="transmembrane region" description="Helical" evidence="6">
    <location>
        <begin position="424"/>
        <end position="443"/>
    </location>
</feature>
<proteinExistence type="predicted"/>